<proteinExistence type="predicted"/>
<dbReference type="GO" id="GO:0016301">
    <property type="term" value="F:kinase activity"/>
    <property type="evidence" value="ECO:0007669"/>
    <property type="project" value="UniProtKB-KW"/>
</dbReference>
<gene>
    <name evidence="2" type="ORF">FB561_2985</name>
</gene>
<keyword evidence="2" id="KW-0808">Transferase</keyword>
<keyword evidence="2" id="KW-0418">Kinase</keyword>
<keyword evidence="3" id="KW-1185">Reference proteome</keyword>
<name>A0A561BSL7_9ACTN</name>
<dbReference type="RefSeq" id="WP_145807057.1">
    <property type="nucleotide sequence ID" value="NZ_VIVK01000001.1"/>
</dbReference>
<dbReference type="OrthoDB" id="3806873at2"/>
<dbReference type="Gene3D" id="3.30.200.20">
    <property type="entry name" value="Phosphorylase Kinase, domain 1"/>
    <property type="match status" value="1"/>
</dbReference>
<evidence type="ECO:0000313" key="3">
    <source>
        <dbReference type="Proteomes" id="UP000318380"/>
    </source>
</evidence>
<dbReference type="SUPFAM" id="SSF56112">
    <property type="entry name" value="Protein kinase-like (PK-like)"/>
    <property type="match status" value="1"/>
</dbReference>
<dbReference type="InterPro" id="IPR011009">
    <property type="entry name" value="Kinase-like_dom_sf"/>
</dbReference>
<sequence>MSDGGPPDDLLDRFRADQAEPIQLGRSGASVVRLRRRGETLYYKAGRGVDLEAERLAWLRETSIPCPRIVDKGNDWVVTTELAGRDASQPWPAADRPAVLRAIAEGIEVLHALTDCPFGSPFPGEQAVVTHGDYAAPNVFIDPETLRFSGLLDVSRLGLGDPYVDVALMVKSLSGTLNPQYGGPPAARYFAEAYGADPDDPRIAEYIRLDNTGDYA</sequence>
<dbReference type="PANTHER" id="PTHR21310:SF41">
    <property type="entry name" value="3'-PHOSPHOTRANSFERASE, PUTATIVE-RELATED"/>
    <property type="match status" value="1"/>
</dbReference>
<feature type="domain" description="Aminoglycoside phosphotransferase" evidence="1">
    <location>
        <begin position="31"/>
        <end position="118"/>
    </location>
</feature>
<dbReference type="InterPro" id="IPR051678">
    <property type="entry name" value="AGP_Transferase"/>
</dbReference>
<accession>A0A561BSL7</accession>
<dbReference type="PANTHER" id="PTHR21310">
    <property type="entry name" value="AMINOGLYCOSIDE PHOSPHOTRANSFERASE-RELATED-RELATED"/>
    <property type="match status" value="1"/>
</dbReference>
<comment type="caution">
    <text evidence="2">The sequence shown here is derived from an EMBL/GenBank/DDBJ whole genome shotgun (WGS) entry which is preliminary data.</text>
</comment>
<dbReference type="InterPro" id="IPR002575">
    <property type="entry name" value="Aminoglycoside_PTrfase"/>
</dbReference>
<reference evidence="2 3" key="1">
    <citation type="submission" date="2019-06" db="EMBL/GenBank/DDBJ databases">
        <title>Sequencing the genomes of 1000 actinobacteria strains.</title>
        <authorList>
            <person name="Klenk H.-P."/>
        </authorList>
    </citation>
    <scope>NUCLEOTIDE SEQUENCE [LARGE SCALE GENOMIC DNA]</scope>
    <source>
        <strain evidence="2 3">DSM 24683</strain>
    </source>
</reference>
<organism evidence="2 3">
    <name type="scientific">Kribbella amoyensis</name>
    <dbReference type="NCBI Taxonomy" id="996641"/>
    <lineage>
        <taxon>Bacteria</taxon>
        <taxon>Bacillati</taxon>
        <taxon>Actinomycetota</taxon>
        <taxon>Actinomycetes</taxon>
        <taxon>Propionibacteriales</taxon>
        <taxon>Kribbellaceae</taxon>
        <taxon>Kribbella</taxon>
    </lineage>
</organism>
<dbReference type="AlphaFoldDB" id="A0A561BSL7"/>
<feature type="domain" description="Aminoglycoside phosphotransferase" evidence="1">
    <location>
        <begin position="125"/>
        <end position="205"/>
    </location>
</feature>
<evidence type="ECO:0000313" key="2">
    <source>
        <dbReference type="EMBL" id="TWD81861.1"/>
    </source>
</evidence>
<protein>
    <submittedName>
        <fullName evidence="2">Kanamycin kinase</fullName>
    </submittedName>
</protein>
<dbReference type="EMBL" id="VIVK01000001">
    <property type="protein sequence ID" value="TWD81861.1"/>
    <property type="molecule type" value="Genomic_DNA"/>
</dbReference>
<dbReference type="Pfam" id="PF01636">
    <property type="entry name" value="APH"/>
    <property type="match status" value="2"/>
</dbReference>
<evidence type="ECO:0000259" key="1">
    <source>
        <dbReference type="Pfam" id="PF01636"/>
    </source>
</evidence>
<dbReference type="Gene3D" id="3.90.1200.10">
    <property type="match status" value="1"/>
</dbReference>
<dbReference type="Proteomes" id="UP000318380">
    <property type="component" value="Unassembled WGS sequence"/>
</dbReference>